<feature type="region of interest" description="Disordered" evidence="1">
    <location>
        <begin position="332"/>
        <end position="356"/>
    </location>
</feature>
<dbReference type="EMBL" id="CADEBC010000479">
    <property type="protein sequence ID" value="CAB3233317.1"/>
    <property type="molecule type" value="Genomic_DNA"/>
</dbReference>
<dbReference type="PANTHER" id="PTHR46984">
    <property type="entry name" value="LEUCINE-RICH REPEAT-CONTAINING PROTEIN 71"/>
    <property type="match status" value="1"/>
</dbReference>
<comment type="caution">
    <text evidence="2">The sequence shown here is derived from an EMBL/GenBank/DDBJ whole genome shotgun (WGS) entry which is preliminary data.</text>
</comment>
<evidence type="ECO:0000313" key="3">
    <source>
        <dbReference type="Proteomes" id="UP000494106"/>
    </source>
</evidence>
<dbReference type="AlphaFoldDB" id="A0A8S0ZHR0"/>
<accession>A0A8S0ZHR0</accession>
<dbReference type="InterPro" id="IPR001611">
    <property type="entry name" value="Leu-rich_rpt"/>
</dbReference>
<keyword evidence="3" id="KW-1185">Reference proteome</keyword>
<proteinExistence type="predicted"/>
<dbReference type="Pfam" id="PF13516">
    <property type="entry name" value="LRR_6"/>
    <property type="match status" value="2"/>
</dbReference>
<protein>
    <submittedName>
        <fullName evidence="2">Uncharacterized protein</fullName>
    </submittedName>
</protein>
<dbReference type="InterPro" id="IPR032675">
    <property type="entry name" value="LRR_dom_sf"/>
</dbReference>
<name>A0A8S0ZHR0_ARCPL</name>
<dbReference type="OrthoDB" id="120976at2759"/>
<sequence length="513" mass="58312">MDIDNNLLNAFNLTTSSNNLKLGCSTASVLESHFIEDQIDFADVILAAASKFECPITIDICRQSLRSLEEHTTKKHTHRRPERNFKIGKILTPMVAAIGVNIVHSESENFNPSSKTEERHVLKMTAVHNFRNRLIELTMEKYRCTQIPRVLMQLLHVILPSYTKLTKFTIKDCFIDKYTIPELENILSVTNITDVCLDSSFLPEGNYDILLNQATSLQNLSLKRCNINDIVCKQIVSKLHFQQPAANRLLTLNLSSNRITDEGANSIGEALMSNRHLRYLNLADNLITDEGVKFIFDALKEFPLSNNESFDTKVQYMKYLRYSQVISNKRSMDVENNSMSKTRESSRQKSLSKSLRSQMKTVISKSSSKMDKRSCSIEEVGEVLKSDNTNSDLIVSFKHPFKKSLLSIKDGHSYSRGNLVLSYLNLAYNNLMSPSIQKLLEVLEYQKLHRYDNFIGLIKVVLDGNNLPVNCAELDNVDVLLKEFLGKTTRTKTAIGLKPVNNKDNNKRIQNSS</sequence>
<gene>
    <name evidence="2" type="ORF">APLA_LOCUS5178</name>
</gene>
<dbReference type="PANTHER" id="PTHR46984:SF1">
    <property type="entry name" value="LEUCINE-RICH REPEAT-CONTAINING PROTEIN 71"/>
    <property type="match status" value="1"/>
</dbReference>
<dbReference type="SUPFAM" id="SSF52047">
    <property type="entry name" value="RNI-like"/>
    <property type="match status" value="1"/>
</dbReference>
<dbReference type="SMART" id="SM00368">
    <property type="entry name" value="LRR_RI"/>
    <property type="match status" value="4"/>
</dbReference>
<evidence type="ECO:0000256" key="1">
    <source>
        <dbReference type="SAM" id="MobiDB-lite"/>
    </source>
</evidence>
<evidence type="ECO:0000313" key="2">
    <source>
        <dbReference type="EMBL" id="CAB3233317.1"/>
    </source>
</evidence>
<organism evidence="2 3">
    <name type="scientific">Arctia plantaginis</name>
    <name type="common">Wood tiger moth</name>
    <name type="synonym">Phalaena plantaginis</name>
    <dbReference type="NCBI Taxonomy" id="874455"/>
    <lineage>
        <taxon>Eukaryota</taxon>
        <taxon>Metazoa</taxon>
        <taxon>Ecdysozoa</taxon>
        <taxon>Arthropoda</taxon>
        <taxon>Hexapoda</taxon>
        <taxon>Insecta</taxon>
        <taxon>Pterygota</taxon>
        <taxon>Neoptera</taxon>
        <taxon>Endopterygota</taxon>
        <taxon>Lepidoptera</taxon>
        <taxon>Glossata</taxon>
        <taxon>Ditrysia</taxon>
        <taxon>Noctuoidea</taxon>
        <taxon>Erebidae</taxon>
        <taxon>Arctiinae</taxon>
        <taxon>Arctia</taxon>
    </lineage>
</organism>
<dbReference type="InterPro" id="IPR053040">
    <property type="entry name" value="LRR-containing_protein_71"/>
</dbReference>
<dbReference type="Proteomes" id="UP000494106">
    <property type="component" value="Unassembled WGS sequence"/>
</dbReference>
<dbReference type="Gene3D" id="3.80.10.10">
    <property type="entry name" value="Ribonuclease Inhibitor"/>
    <property type="match status" value="1"/>
</dbReference>
<reference evidence="2 3" key="1">
    <citation type="submission" date="2020-04" db="EMBL/GenBank/DDBJ databases">
        <authorList>
            <person name="Wallbank WR R."/>
            <person name="Pardo Diaz C."/>
            <person name="Kozak K."/>
            <person name="Martin S."/>
            <person name="Jiggins C."/>
            <person name="Moest M."/>
            <person name="Warren A I."/>
            <person name="Byers J.R.P. K."/>
            <person name="Montejo-Kovacevich G."/>
            <person name="Yen C E."/>
        </authorList>
    </citation>
    <scope>NUCLEOTIDE SEQUENCE [LARGE SCALE GENOMIC DNA]</scope>
</reference>